<dbReference type="STRING" id="645134.A0A0L0HBA4"/>
<dbReference type="EMBL" id="KQ257461">
    <property type="protein sequence ID" value="KNC98211.1"/>
    <property type="molecule type" value="Genomic_DNA"/>
</dbReference>
<protein>
    <recommendedName>
        <fullName evidence="7">F-box domain-containing protein</fullName>
    </recommendedName>
</protein>
<evidence type="ECO:0000313" key="5">
    <source>
        <dbReference type="EMBL" id="KNC98211.1"/>
    </source>
</evidence>
<dbReference type="Gene3D" id="3.80.10.10">
    <property type="entry name" value="Ribonuclease Inhibitor"/>
    <property type="match status" value="2"/>
</dbReference>
<accession>A0A0L0HBA4</accession>
<organism evidence="5 6">
    <name type="scientific">Spizellomyces punctatus (strain DAOM BR117)</name>
    <dbReference type="NCBI Taxonomy" id="645134"/>
    <lineage>
        <taxon>Eukaryota</taxon>
        <taxon>Fungi</taxon>
        <taxon>Fungi incertae sedis</taxon>
        <taxon>Chytridiomycota</taxon>
        <taxon>Chytridiomycota incertae sedis</taxon>
        <taxon>Chytridiomycetes</taxon>
        <taxon>Spizellomycetales</taxon>
        <taxon>Spizellomycetaceae</taxon>
        <taxon>Spizellomyces</taxon>
    </lineage>
</organism>
<evidence type="ECO:0000259" key="3">
    <source>
        <dbReference type="Pfam" id="PF12937"/>
    </source>
</evidence>
<dbReference type="Pfam" id="PF12937">
    <property type="entry name" value="F-box-like"/>
    <property type="match status" value="1"/>
</dbReference>
<dbReference type="eggNOG" id="KOG1947">
    <property type="taxonomic scope" value="Eukaryota"/>
</dbReference>
<name>A0A0L0HBA4_SPIPD</name>
<keyword evidence="1" id="KW-0833">Ubl conjugation pathway</keyword>
<dbReference type="Proteomes" id="UP000053201">
    <property type="component" value="Unassembled WGS sequence"/>
</dbReference>
<dbReference type="InParanoid" id="A0A0L0HBA4"/>
<dbReference type="OrthoDB" id="10257471at2759"/>
<feature type="compositionally biased region" description="Polar residues" evidence="2">
    <location>
        <begin position="85"/>
        <end position="94"/>
    </location>
</feature>
<dbReference type="InterPro" id="IPR001810">
    <property type="entry name" value="F-box_dom"/>
</dbReference>
<keyword evidence="6" id="KW-1185">Reference proteome</keyword>
<feature type="region of interest" description="Disordered" evidence="2">
    <location>
        <begin position="84"/>
        <end position="111"/>
    </location>
</feature>
<dbReference type="RefSeq" id="XP_016606251.1">
    <property type="nucleotide sequence ID" value="XM_016754811.1"/>
</dbReference>
<dbReference type="VEuPathDB" id="FungiDB:SPPG_06611"/>
<evidence type="ECO:0000256" key="2">
    <source>
        <dbReference type="SAM" id="MobiDB-lite"/>
    </source>
</evidence>
<dbReference type="InterPro" id="IPR032675">
    <property type="entry name" value="LRR_dom_sf"/>
</dbReference>
<evidence type="ECO:0000256" key="1">
    <source>
        <dbReference type="ARBA" id="ARBA00022786"/>
    </source>
</evidence>
<dbReference type="AlphaFoldDB" id="A0A0L0HBA4"/>
<feature type="domain" description="F-box/LRR-repeat protein 15-like leucin rich repeat" evidence="4">
    <location>
        <begin position="275"/>
        <end position="472"/>
    </location>
</feature>
<dbReference type="Pfam" id="PF25372">
    <property type="entry name" value="DUF7885"/>
    <property type="match status" value="1"/>
</dbReference>
<evidence type="ECO:0008006" key="7">
    <source>
        <dbReference type="Google" id="ProtNLM"/>
    </source>
</evidence>
<dbReference type="InterPro" id="IPR006553">
    <property type="entry name" value="Leu-rich_rpt_Cys-con_subtyp"/>
</dbReference>
<dbReference type="PANTHER" id="PTHR13382">
    <property type="entry name" value="MITOCHONDRIAL ATP SYNTHASE COUPLING FACTOR B"/>
    <property type="match status" value="1"/>
</dbReference>
<sequence length="646" mass="72336">MSARKAKTLKRLSAGSSERTGPLPLPPEVLDIVFQNLNSPQSLLACALSCSAFETGAIRQLWKAIAPKSWDEVSLISSILEKSMRSSGTPQKPLTTADARGPQATSTQATTCRRSSLRLAKRVKRQIKDACVLGIESIDTEADRAAIILAAILSETPSNYMHWPPSLTLPKKVRELLDVIQTHGVERVFSDELLEQLAPFRASAWLSNNGQTADIVSPARKNSAESHAEEMVGMESCGPLGRKRLTRWPYHRFVHALDFDNLTVLGQPCTNPVHSGFYFDLTLSSLFSSCIELQSIKMFDFPLGPKAVQCLLSSCRKLKYVHLPLCHLTDDTLRRLLTYLVPQLERLDVEQPILDDSEIMDDTLGLLINRCSRMNSLGLAGCRRVKEDTLLKIIESMDALRSFDAGALIISDQLLKAIANKHGRTLVNLCLRKTKGLTSHGFQLIAESCPALRQLDLTDTLFYTDDDIKMFARSCPLLTHLHLGADDLLISRITDESLSAISSLPHLVIVQLLGQYCISDTGIYELAAHGRGLEEFTVSCGDSVTERSLVPLIRKSGKKLRNMFLFEGSYVTSRVLKVLEESCPELETLWIFSCPQISKRSLKMWLQRNANTKNLQKFSRIGCDYRFTERERRQLQDLYHNLKFDN</sequence>
<dbReference type="GeneID" id="27689902"/>
<feature type="domain" description="F-box" evidence="3">
    <location>
        <begin position="25"/>
        <end position="65"/>
    </location>
</feature>
<dbReference type="InterPro" id="IPR050648">
    <property type="entry name" value="F-box_LRR-repeat"/>
</dbReference>
<dbReference type="GO" id="GO:0005737">
    <property type="term" value="C:cytoplasm"/>
    <property type="evidence" value="ECO:0007669"/>
    <property type="project" value="TreeGrafter"/>
</dbReference>
<feature type="region of interest" description="Disordered" evidence="2">
    <location>
        <begin position="1"/>
        <end position="22"/>
    </location>
</feature>
<dbReference type="SMART" id="SM00367">
    <property type="entry name" value="LRR_CC"/>
    <property type="match status" value="8"/>
</dbReference>
<dbReference type="SUPFAM" id="SSF52047">
    <property type="entry name" value="RNI-like"/>
    <property type="match status" value="1"/>
</dbReference>
<reference evidence="5 6" key="1">
    <citation type="submission" date="2009-08" db="EMBL/GenBank/DDBJ databases">
        <title>The Genome Sequence of Spizellomyces punctatus strain DAOM BR117.</title>
        <authorList>
            <consortium name="The Broad Institute Genome Sequencing Platform"/>
            <person name="Russ C."/>
            <person name="Cuomo C."/>
            <person name="Shea T."/>
            <person name="Young S.K."/>
            <person name="Zeng Q."/>
            <person name="Koehrsen M."/>
            <person name="Haas B."/>
            <person name="Borodovsky M."/>
            <person name="Guigo R."/>
            <person name="Alvarado L."/>
            <person name="Berlin A."/>
            <person name="Bochicchio J."/>
            <person name="Borenstein D."/>
            <person name="Chapman S."/>
            <person name="Chen Z."/>
            <person name="Engels R."/>
            <person name="Freedman E."/>
            <person name="Gellesch M."/>
            <person name="Goldberg J."/>
            <person name="Griggs A."/>
            <person name="Gujja S."/>
            <person name="Heiman D."/>
            <person name="Hepburn T."/>
            <person name="Howarth C."/>
            <person name="Jen D."/>
            <person name="Larson L."/>
            <person name="Lewis B."/>
            <person name="Mehta T."/>
            <person name="Park D."/>
            <person name="Pearson M."/>
            <person name="Roberts A."/>
            <person name="Saif S."/>
            <person name="Shenoy N."/>
            <person name="Sisk P."/>
            <person name="Stolte C."/>
            <person name="Sykes S."/>
            <person name="Thomson T."/>
            <person name="Walk T."/>
            <person name="White J."/>
            <person name="Yandava C."/>
            <person name="Burger G."/>
            <person name="Gray M.W."/>
            <person name="Holland P.W.H."/>
            <person name="King N."/>
            <person name="Lang F.B.F."/>
            <person name="Roger A.J."/>
            <person name="Ruiz-Trillo I."/>
            <person name="Lander E."/>
            <person name="Nusbaum C."/>
        </authorList>
    </citation>
    <scope>NUCLEOTIDE SEQUENCE [LARGE SCALE GENOMIC DNA]</scope>
    <source>
        <strain evidence="5 6">DAOM BR117</strain>
    </source>
</reference>
<dbReference type="InterPro" id="IPR036047">
    <property type="entry name" value="F-box-like_dom_sf"/>
</dbReference>
<evidence type="ECO:0000259" key="4">
    <source>
        <dbReference type="Pfam" id="PF25372"/>
    </source>
</evidence>
<evidence type="ECO:0000313" key="6">
    <source>
        <dbReference type="Proteomes" id="UP000053201"/>
    </source>
</evidence>
<dbReference type="SUPFAM" id="SSF81383">
    <property type="entry name" value="F-box domain"/>
    <property type="match status" value="1"/>
</dbReference>
<proteinExistence type="predicted"/>
<dbReference type="InterPro" id="IPR057207">
    <property type="entry name" value="FBXL15_LRR"/>
</dbReference>
<feature type="compositionally biased region" description="Basic residues" evidence="2">
    <location>
        <begin position="1"/>
        <end position="10"/>
    </location>
</feature>
<gene>
    <name evidence="5" type="ORF">SPPG_06611</name>
</gene>